<name>A0A7Y2W7A0_9HYPH</name>
<sequence>MPRWQDSLQQAKEMAFLTLDNAINWLAEVERERATEAQSGPRKALDLGE</sequence>
<protein>
    <submittedName>
        <fullName evidence="1">Uncharacterized protein</fullName>
    </submittedName>
</protein>
<dbReference type="RefSeq" id="WP_170256022.1">
    <property type="nucleotide sequence ID" value="NZ_JABEQY010000017.1"/>
</dbReference>
<organism evidence="1 2">
    <name type="scientific">Rhizobium laguerreae</name>
    <dbReference type="NCBI Taxonomy" id="1076926"/>
    <lineage>
        <taxon>Bacteria</taxon>
        <taxon>Pseudomonadati</taxon>
        <taxon>Pseudomonadota</taxon>
        <taxon>Alphaproteobacteria</taxon>
        <taxon>Hyphomicrobiales</taxon>
        <taxon>Rhizobiaceae</taxon>
        <taxon>Rhizobium/Agrobacterium group</taxon>
        <taxon>Rhizobium</taxon>
    </lineage>
</organism>
<comment type="caution">
    <text evidence="1">The sequence shown here is derived from an EMBL/GenBank/DDBJ whole genome shotgun (WGS) entry which is preliminary data.</text>
</comment>
<evidence type="ECO:0000313" key="1">
    <source>
        <dbReference type="EMBL" id="NNH65507.1"/>
    </source>
</evidence>
<dbReference type="Proteomes" id="UP000530654">
    <property type="component" value="Unassembled WGS sequence"/>
</dbReference>
<dbReference type="EMBL" id="JABEQY010000017">
    <property type="protein sequence ID" value="NNH65507.1"/>
    <property type="molecule type" value="Genomic_DNA"/>
</dbReference>
<reference evidence="1 2" key="1">
    <citation type="submission" date="2020-04" db="EMBL/GenBank/DDBJ databases">
        <title>Rhizobium bacterial biofertilizers improve the content of phenolic compounds of Lactuca sativa L. under non-saline and saline-stress conditions.</title>
        <authorList>
            <person name="Ayuso-Calles M."/>
            <person name="Garcia-Estevez I."/>
            <person name="Jimenez-Gomez A."/>
            <person name="Flores-Felix J.D."/>
            <person name="Escribano-Bailon M."/>
            <person name="Rivas R."/>
        </authorList>
    </citation>
    <scope>NUCLEOTIDE SEQUENCE [LARGE SCALE GENOMIC DNA]</scope>
    <source>
        <strain evidence="1 2">GPTR02</strain>
    </source>
</reference>
<dbReference type="AlphaFoldDB" id="A0A7Y2W7A0"/>
<evidence type="ECO:0000313" key="2">
    <source>
        <dbReference type="Proteomes" id="UP000530654"/>
    </source>
</evidence>
<proteinExistence type="predicted"/>
<gene>
    <name evidence="1" type="ORF">HLI17_19810</name>
</gene>
<accession>A0A7Y2W7A0</accession>